<sequence length="179" mass="18209">MPSTSPPTSACGPPGAAETTTRSVRPSTGSAPNMTPPDTASSCGWTSTAIVPGPVADAATAATARRKSAQPATPRTDVNRPAIEETAPSSSVDDDRTTSARSPSRLSRAHAARRSAGSSESMHRTGITNPGRTGRSCDAARARFAALAPVRPGTVARGSSRPIVVKTRVLCCTTDSVPS</sequence>
<feature type="compositionally biased region" description="Polar residues" evidence="1">
    <location>
        <begin position="18"/>
        <end position="49"/>
    </location>
</feature>
<gene>
    <name evidence="2" type="ORF">H4W34_001911</name>
</gene>
<comment type="caution">
    <text evidence="2">The sequence shown here is derived from an EMBL/GenBank/DDBJ whole genome shotgun (WGS) entry which is preliminary data.</text>
</comment>
<dbReference type="EMBL" id="JADBDZ010000001">
    <property type="protein sequence ID" value="MBE1532078.1"/>
    <property type="molecule type" value="Genomic_DNA"/>
</dbReference>
<name>A0ABR9JNJ5_9ACTN</name>
<evidence type="ECO:0000313" key="2">
    <source>
        <dbReference type="EMBL" id="MBE1532078.1"/>
    </source>
</evidence>
<evidence type="ECO:0000313" key="3">
    <source>
        <dbReference type="Proteomes" id="UP000627838"/>
    </source>
</evidence>
<evidence type="ECO:0000256" key="1">
    <source>
        <dbReference type="SAM" id="MobiDB-lite"/>
    </source>
</evidence>
<proteinExistence type="predicted"/>
<accession>A0ABR9JNJ5</accession>
<reference evidence="2 3" key="1">
    <citation type="submission" date="2020-10" db="EMBL/GenBank/DDBJ databases">
        <title>Sequencing the genomes of 1000 actinobacteria strains.</title>
        <authorList>
            <person name="Klenk H.-P."/>
        </authorList>
    </citation>
    <scope>NUCLEOTIDE SEQUENCE [LARGE SCALE GENOMIC DNA]</scope>
    <source>
        <strain evidence="2 3">DSM 46744</strain>
    </source>
</reference>
<feature type="region of interest" description="Disordered" evidence="1">
    <location>
        <begin position="1"/>
        <end position="136"/>
    </location>
</feature>
<dbReference type="Proteomes" id="UP000627838">
    <property type="component" value="Unassembled WGS sequence"/>
</dbReference>
<keyword evidence="3" id="KW-1185">Reference proteome</keyword>
<organism evidence="2 3">
    <name type="scientific">Actinomadura algeriensis</name>
    <dbReference type="NCBI Taxonomy" id="1679523"/>
    <lineage>
        <taxon>Bacteria</taxon>
        <taxon>Bacillati</taxon>
        <taxon>Actinomycetota</taxon>
        <taxon>Actinomycetes</taxon>
        <taxon>Streptosporangiales</taxon>
        <taxon>Thermomonosporaceae</taxon>
        <taxon>Actinomadura</taxon>
    </lineage>
</organism>
<protein>
    <submittedName>
        <fullName evidence="2">Uncharacterized protein</fullName>
    </submittedName>
</protein>